<comment type="similarity">
    <text evidence="8">Belongs to the G-protein coupled receptor 1 family.</text>
</comment>
<dbReference type="GO" id="GO:0004930">
    <property type="term" value="F:G protein-coupled receptor activity"/>
    <property type="evidence" value="ECO:0007669"/>
    <property type="project" value="UniProtKB-KW"/>
</dbReference>
<feature type="compositionally biased region" description="Basic and acidic residues" evidence="9">
    <location>
        <begin position="521"/>
        <end position="530"/>
    </location>
</feature>
<evidence type="ECO:0000313" key="14">
    <source>
        <dbReference type="Proteomes" id="UP001208570"/>
    </source>
</evidence>
<evidence type="ECO:0000256" key="3">
    <source>
        <dbReference type="ARBA" id="ARBA00022989"/>
    </source>
</evidence>
<keyword evidence="6 8" id="KW-0675">Receptor</keyword>
<dbReference type="InterPro" id="IPR017452">
    <property type="entry name" value="GPCR_Rhodpsn_7TM"/>
</dbReference>
<evidence type="ECO:0000313" key="13">
    <source>
        <dbReference type="EMBL" id="KAK2140932.1"/>
    </source>
</evidence>
<feature type="transmembrane region" description="Helical" evidence="10">
    <location>
        <begin position="384"/>
        <end position="409"/>
    </location>
</feature>
<dbReference type="PRINTS" id="PR00237">
    <property type="entry name" value="GPCRRHODOPSN"/>
</dbReference>
<dbReference type="PROSITE" id="PS00237">
    <property type="entry name" value="G_PROTEIN_RECEP_F1_1"/>
    <property type="match status" value="1"/>
</dbReference>
<feature type="transmembrane region" description="Helical" evidence="10">
    <location>
        <begin position="198"/>
        <end position="218"/>
    </location>
</feature>
<dbReference type="PROSITE" id="PS50262">
    <property type="entry name" value="G_PROTEIN_RECEP_F1_2"/>
    <property type="match status" value="1"/>
</dbReference>
<feature type="chain" id="PRO_5042043190" description="G-protein coupled receptors family 1 profile domain-containing protein" evidence="11">
    <location>
        <begin position="25"/>
        <end position="530"/>
    </location>
</feature>
<keyword evidence="2 8" id="KW-0812">Transmembrane</keyword>
<evidence type="ECO:0000256" key="4">
    <source>
        <dbReference type="ARBA" id="ARBA00023040"/>
    </source>
</evidence>
<evidence type="ECO:0000259" key="12">
    <source>
        <dbReference type="PROSITE" id="PS50262"/>
    </source>
</evidence>
<keyword evidence="4 8" id="KW-0297">G-protein coupled receptor</keyword>
<organism evidence="13 14">
    <name type="scientific">Paralvinella palmiformis</name>
    <dbReference type="NCBI Taxonomy" id="53620"/>
    <lineage>
        <taxon>Eukaryota</taxon>
        <taxon>Metazoa</taxon>
        <taxon>Spiralia</taxon>
        <taxon>Lophotrochozoa</taxon>
        <taxon>Annelida</taxon>
        <taxon>Polychaeta</taxon>
        <taxon>Sedentaria</taxon>
        <taxon>Canalipalpata</taxon>
        <taxon>Terebellida</taxon>
        <taxon>Terebelliformia</taxon>
        <taxon>Alvinellidae</taxon>
        <taxon>Paralvinella</taxon>
    </lineage>
</organism>
<comment type="subcellular location">
    <subcellularLocation>
        <location evidence="1">Membrane</location>
        <topology evidence="1">Multi-pass membrane protein</topology>
    </subcellularLocation>
</comment>
<sequence length="530" mass="59309">MTTFGLRMSLALTALVGIIKMANCIGHGLTNQPVKGNQTILATDRHLTLSQVNEQNGTTATSLATAEDRLPMEMIPNRSADLLTLPLTNFTDDTNTNHENISWNSGSGSMDGNQSQNAFDTETSTGSLMPEDYDTIIDTPYNDEYNISSADNQVILLIIKRFQMIGYVVVPTFLLVGLFGNTMTVIVMRHSLFRATSIAIILVALSLSDSALLLMVPFNKLFVQKYLGFDVRALHWFGCKAFFWFWRTAKMTSSWFIVLISLERFVVINYPLKARTLVTKRTAVCGILLVYTVIGTFNLIWVSFSDVIRGGKCLSNVADDPAKTAFVRAFVVAGSSLYTHIPVVLTVFFNLISVIKLIRQDRKRRLMTQMMRVTHPKRQDTSSLLSAMLIGISFAFFVLVTPISVLHALTVYKGVNLFHTTDYVLVIVREVAMTTEQLNYSINFYLYVLCSSAFRKQFVSIIKKRICCHDGRPRIAITIADGGNKINKESAKTATPDEDKEDKSRCDKNATKLSETQNKSVRVEVEKLET</sequence>
<keyword evidence="5 10" id="KW-0472">Membrane</keyword>
<dbReference type="PANTHER" id="PTHR24243">
    <property type="entry name" value="G-PROTEIN COUPLED RECEPTOR"/>
    <property type="match status" value="1"/>
</dbReference>
<dbReference type="GO" id="GO:0005886">
    <property type="term" value="C:plasma membrane"/>
    <property type="evidence" value="ECO:0007669"/>
    <property type="project" value="TreeGrafter"/>
</dbReference>
<keyword evidence="7 8" id="KW-0807">Transducer</keyword>
<evidence type="ECO:0000256" key="7">
    <source>
        <dbReference type="ARBA" id="ARBA00023224"/>
    </source>
</evidence>
<feature type="transmembrane region" description="Helical" evidence="10">
    <location>
        <begin position="337"/>
        <end position="358"/>
    </location>
</feature>
<feature type="region of interest" description="Disordered" evidence="9">
    <location>
        <begin position="487"/>
        <end position="530"/>
    </location>
</feature>
<evidence type="ECO:0000256" key="2">
    <source>
        <dbReference type="ARBA" id="ARBA00022692"/>
    </source>
</evidence>
<evidence type="ECO:0000256" key="9">
    <source>
        <dbReference type="SAM" id="MobiDB-lite"/>
    </source>
</evidence>
<dbReference type="EMBL" id="JAODUP010001201">
    <property type="protein sequence ID" value="KAK2140932.1"/>
    <property type="molecule type" value="Genomic_DNA"/>
</dbReference>
<reference evidence="13" key="1">
    <citation type="journal article" date="2023" name="Mol. Biol. Evol.">
        <title>Third-Generation Sequencing Reveals the Adaptive Role of the Epigenome in Three Deep-Sea Polychaetes.</title>
        <authorList>
            <person name="Perez M."/>
            <person name="Aroh O."/>
            <person name="Sun Y."/>
            <person name="Lan Y."/>
            <person name="Juniper S.K."/>
            <person name="Young C.R."/>
            <person name="Angers B."/>
            <person name="Qian P.Y."/>
        </authorList>
    </citation>
    <scope>NUCLEOTIDE SEQUENCE</scope>
    <source>
        <strain evidence="13">P08H-3</strain>
    </source>
</reference>
<evidence type="ECO:0000256" key="6">
    <source>
        <dbReference type="ARBA" id="ARBA00023170"/>
    </source>
</evidence>
<evidence type="ECO:0000256" key="11">
    <source>
        <dbReference type="SAM" id="SignalP"/>
    </source>
</evidence>
<evidence type="ECO:0000256" key="1">
    <source>
        <dbReference type="ARBA" id="ARBA00004141"/>
    </source>
</evidence>
<feature type="signal peptide" evidence="11">
    <location>
        <begin position="1"/>
        <end position="24"/>
    </location>
</feature>
<dbReference type="CDD" id="cd14978">
    <property type="entry name" value="7tmA_FMRFamide_R-like"/>
    <property type="match status" value="1"/>
</dbReference>
<dbReference type="PANTHER" id="PTHR24243:SF230">
    <property type="entry name" value="G-PROTEIN COUPLED RECEPTORS FAMILY 1 PROFILE DOMAIN-CONTAINING PROTEIN"/>
    <property type="match status" value="1"/>
</dbReference>
<name>A0AAD9MP64_9ANNE</name>
<gene>
    <name evidence="13" type="ORF">LSH36_1201g00044</name>
</gene>
<keyword evidence="14" id="KW-1185">Reference proteome</keyword>
<evidence type="ECO:0000256" key="8">
    <source>
        <dbReference type="RuleBase" id="RU000688"/>
    </source>
</evidence>
<dbReference type="SUPFAM" id="SSF81321">
    <property type="entry name" value="Family A G protein-coupled receptor-like"/>
    <property type="match status" value="1"/>
</dbReference>
<feature type="transmembrane region" description="Helical" evidence="10">
    <location>
        <begin position="164"/>
        <end position="186"/>
    </location>
</feature>
<feature type="compositionally biased region" description="Polar residues" evidence="9">
    <location>
        <begin position="511"/>
        <end position="520"/>
    </location>
</feature>
<evidence type="ECO:0000256" key="10">
    <source>
        <dbReference type="SAM" id="Phobius"/>
    </source>
</evidence>
<dbReference type="AlphaFoldDB" id="A0AAD9MP64"/>
<keyword evidence="3 10" id="KW-1133">Transmembrane helix</keyword>
<dbReference type="Proteomes" id="UP001208570">
    <property type="component" value="Unassembled WGS sequence"/>
</dbReference>
<dbReference type="InterPro" id="IPR000276">
    <property type="entry name" value="GPCR_Rhodpsn"/>
</dbReference>
<accession>A0AAD9MP64</accession>
<feature type="region of interest" description="Disordered" evidence="9">
    <location>
        <begin position="98"/>
        <end position="126"/>
    </location>
</feature>
<comment type="caution">
    <text evidence="13">The sequence shown here is derived from an EMBL/GenBank/DDBJ whole genome shotgun (WGS) entry which is preliminary data.</text>
</comment>
<protein>
    <recommendedName>
        <fullName evidence="12">G-protein coupled receptors family 1 profile domain-containing protein</fullName>
    </recommendedName>
</protein>
<keyword evidence="11" id="KW-0732">Signal</keyword>
<proteinExistence type="inferred from homology"/>
<evidence type="ECO:0000256" key="5">
    <source>
        <dbReference type="ARBA" id="ARBA00023136"/>
    </source>
</evidence>
<feature type="transmembrane region" description="Helical" evidence="10">
    <location>
        <begin position="284"/>
        <end position="304"/>
    </location>
</feature>
<dbReference type="Pfam" id="PF00001">
    <property type="entry name" value="7tm_1"/>
    <property type="match status" value="1"/>
</dbReference>
<feature type="domain" description="G-protein coupled receptors family 1 profile" evidence="12">
    <location>
        <begin position="180"/>
        <end position="447"/>
    </location>
</feature>
<feature type="compositionally biased region" description="Basic and acidic residues" evidence="9">
    <location>
        <begin position="487"/>
        <end position="510"/>
    </location>
</feature>
<dbReference type="Gene3D" id="1.20.1070.10">
    <property type="entry name" value="Rhodopsin 7-helix transmembrane proteins"/>
    <property type="match status" value="1"/>
</dbReference>